<gene>
    <name evidence="1" type="ORF">SAY87_008009</name>
</gene>
<comment type="caution">
    <text evidence="1">The sequence shown here is derived from an EMBL/GenBank/DDBJ whole genome shotgun (WGS) entry which is preliminary data.</text>
</comment>
<dbReference type="Proteomes" id="UP001345219">
    <property type="component" value="Chromosome 7"/>
</dbReference>
<evidence type="ECO:0000313" key="2">
    <source>
        <dbReference type="Proteomes" id="UP001345219"/>
    </source>
</evidence>
<dbReference type="AlphaFoldDB" id="A0AAN7QFL5"/>
<reference evidence="1 2" key="1">
    <citation type="journal article" date="2023" name="Hortic Res">
        <title>Pangenome of water caltrop reveals structural variations and asymmetric subgenome divergence after allopolyploidization.</title>
        <authorList>
            <person name="Zhang X."/>
            <person name="Chen Y."/>
            <person name="Wang L."/>
            <person name="Yuan Y."/>
            <person name="Fang M."/>
            <person name="Shi L."/>
            <person name="Lu R."/>
            <person name="Comes H.P."/>
            <person name="Ma Y."/>
            <person name="Chen Y."/>
            <person name="Huang G."/>
            <person name="Zhou Y."/>
            <person name="Zheng Z."/>
            <person name="Qiu Y."/>
        </authorList>
    </citation>
    <scope>NUCLEOTIDE SEQUENCE [LARGE SCALE GENOMIC DNA]</scope>
    <source>
        <tissue evidence="1">Roots</tissue>
    </source>
</reference>
<accession>A0AAN7QFL5</accession>
<protein>
    <submittedName>
        <fullName evidence="1">Uncharacterized protein</fullName>
    </submittedName>
</protein>
<dbReference type="EMBL" id="JAXIOK010000007">
    <property type="protein sequence ID" value="KAK4766367.1"/>
    <property type="molecule type" value="Genomic_DNA"/>
</dbReference>
<evidence type="ECO:0000313" key="1">
    <source>
        <dbReference type="EMBL" id="KAK4766367.1"/>
    </source>
</evidence>
<keyword evidence="2" id="KW-1185">Reference proteome</keyword>
<proteinExistence type="predicted"/>
<name>A0AAN7QFL5_9MYRT</name>
<sequence>MIERRSHGRRSGAAGLRRDGYLAGEASDGSMTLNDILVILFGGSTIIPAVQDPNVTLSLPSIPVILGRSASNELSLVGAR</sequence>
<organism evidence="1 2">
    <name type="scientific">Trapa incisa</name>
    <dbReference type="NCBI Taxonomy" id="236973"/>
    <lineage>
        <taxon>Eukaryota</taxon>
        <taxon>Viridiplantae</taxon>
        <taxon>Streptophyta</taxon>
        <taxon>Embryophyta</taxon>
        <taxon>Tracheophyta</taxon>
        <taxon>Spermatophyta</taxon>
        <taxon>Magnoliopsida</taxon>
        <taxon>eudicotyledons</taxon>
        <taxon>Gunneridae</taxon>
        <taxon>Pentapetalae</taxon>
        <taxon>rosids</taxon>
        <taxon>malvids</taxon>
        <taxon>Myrtales</taxon>
        <taxon>Lythraceae</taxon>
        <taxon>Trapa</taxon>
    </lineage>
</organism>